<evidence type="ECO:0000313" key="9">
    <source>
        <dbReference type="Proteomes" id="UP001217918"/>
    </source>
</evidence>
<sequence>MIAQRAGMTALGRVAAAARPTTSITAQNRLIKASWAMSSSTARTSPITTEQTTPATGQALLAAQRRQRPVSPHLAIYDPQQTWFVGSIWQRLTGAAFTGALYGGGAAYLAAPLLGWHLESASLAAAFAAWPLAARGAAKLAVAWAFAWHLLSGVKHCANDVGYGYARASMKAQGWALWGVSLAAGAYCAFGL</sequence>
<dbReference type="InterPro" id="IPR034804">
    <property type="entry name" value="SQR/QFR_C/D"/>
</dbReference>
<dbReference type="SUPFAM" id="SSF81343">
    <property type="entry name" value="Fumarate reductase respiratory complex transmembrane subunits"/>
    <property type="match status" value="1"/>
</dbReference>
<dbReference type="GO" id="GO:0006099">
    <property type="term" value="P:tricarboxylic acid cycle"/>
    <property type="evidence" value="ECO:0007669"/>
    <property type="project" value="InterPro"/>
</dbReference>
<dbReference type="Gene3D" id="1.20.1300.10">
    <property type="entry name" value="Fumarate reductase/succinate dehydrogenase, transmembrane subunit"/>
    <property type="match status" value="1"/>
</dbReference>
<dbReference type="AlphaFoldDB" id="A0AAD9I164"/>
<gene>
    <name evidence="8" type="ORF">P8C59_003794</name>
</gene>
<keyword evidence="4" id="KW-0479">Metal-binding</keyword>
<reference evidence="8" key="1">
    <citation type="journal article" date="2023" name="Mol. Plant Microbe Interact.">
        <title>Elucidating the Obligate Nature and Biological Capacity of an Invasive Fungal Corn Pathogen.</title>
        <authorList>
            <person name="MacCready J.S."/>
            <person name="Roggenkamp E.M."/>
            <person name="Gdanetz K."/>
            <person name="Chilvers M.I."/>
        </authorList>
    </citation>
    <scope>NUCLEOTIDE SEQUENCE</scope>
    <source>
        <strain evidence="8">PM02</strain>
    </source>
</reference>
<keyword evidence="5" id="KW-1133">Transmembrane helix</keyword>
<keyword evidence="3" id="KW-0812">Transmembrane</keyword>
<dbReference type="InterPro" id="IPR014314">
    <property type="entry name" value="Succ_DH_cytb556"/>
</dbReference>
<protein>
    <recommendedName>
        <fullName evidence="10">Succinate dehydrogenase subunit C</fullName>
    </recommendedName>
</protein>
<dbReference type="Pfam" id="PF01127">
    <property type="entry name" value="Sdh_cyt"/>
    <property type="match status" value="1"/>
</dbReference>
<name>A0AAD9I164_9PEZI</name>
<evidence type="ECO:0000256" key="2">
    <source>
        <dbReference type="ARBA" id="ARBA00022617"/>
    </source>
</evidence>
<evidence type="ECO:0000256" key="3">
    <source>
        <dbReference type="ARBA" id="ARBA00022692"/>
    </source>
</evidence>
<keyword evidence="7" id="KW-0472">Membrane</keyword>
<dbReference type="GO" id="GO:0005739">
    <property type="term" value="C:mitochondrion"/>
    <property type="evidence" value="ECO:0007669"/>
    <property type="project" value="GOC"/>
</dbReference>
<evidence type="ECO:0000256" key="5">
    <source>
        <dbReference type="ARBA" id="ARBA00022989"/>
    </source>
</evidence>
<dbReference type="EMBL" id="JAQQPM010000003">
    <property type="protein sequence ID" value="KAK2069191.1"/>
    <property type="molecule type" value="Genomic_DNA"/>
</dbReference>
<dbReference type="GO" id="GO:0046872">
    <property type="term" value="F:metal ion binding"/>
    <property type="evidence" value="ECO:0007669"/>
    <property type="project" value="UniProtKB-KW"/>
</dbReference>
<comment type="caution">
    <text evidence="8">The sequence shown here is derived from an EMBL/GenBank/DDBJ whole genome shotgun (WGS) entry which is preliminary data.</text>
</comment>
<keyword evidence="2" id="KW-0349">Heme</keyword>
<dbReference type="CDD" id="cd03499">
    <property type="entry name" value="SQR_TypeC_SdhC"/>
    <property type="match status" value="1"/>
</dbReference>
<dbReference type="GO" id="GO:0016020">
    <property type="term" value="C:membrane"/>
    <property type="evidence" value="ECO:0007669"/>
    <property type="project" value="UniProtKB-SubCell"/>
</dbReference>
<keyword evidence="9" id="KW-1185">Reference proteome</keyword>
<evidence type="ECO:0000256" key="1">
    <source>
        <dbReference type="ARBA" id="ARBA00004370"/>
    </source>
</evidence>
<evidence type="ECO:0000313" key="8">
    <source>
        <dbReference type="EMBL" id="KAK2069191.1"/>
    </source>
</evidence>
<dbReference type="InterPro" id="IPR000701">
    <property type="entry name" value="SuccDH_FuR_B_TM-su"/>
</dbReference>
<dbReference type="PANTHER" id="PTHR10978">
    <property type="entry name" value="SUCCINATE DEHYDROGENASE CYTOCHROME B560 SUBUNIT"/>
    <property type="match status" value="1"/>
</dbReference>
<evidence type="ECO:0008006" key="10">
    <source>
        <dbReference type="Google" id="ProtNLM"/>
    </source>
</evidence>
<dbReference type="GO" id="GO:0009055">
    <property type="term" value="F:electron transfer activity"/>
    <property type="evidence" value="ECO:0007669"/>
    <property type="project" value="InterPro"/>
</dbReference>
<dbReference type="PANTHER" id="PTHR10978:SF5">
    <property type="entry name" value="SUCCINATE DEHYDROGENASE CYTOCHROME B560 SUBUNIT, MITOCHONDRIAL"/>
    <property type="match status" value="1"/>
</dbReference>
<proteinExistence type="predicted"/>
<accession>A0AAD9I164</accession>
<evidence type="ECO:0000256" key="4">
    <source>
        <dbReference type="ARBA" id="ARBA00022723"/>
    </source>
</evidence>
<dbReference type="GO" id="GO:0006121">
    <property type="term" value="P:mitochondrial electron transport, succinate to ubiquinone"/>
    <property type="evidence" value="ECO:0007669"/>
    <property type="project" value="TreeGrafter"/>
</dbReference>
<evidence type="ECO:0000256" key="7">
    <source>
        <dbReference type="ARBA" id="ARBA00023136"/>
    </source>
</evidence>
<keyword evidence="6" id="KW-0408">Iron</keyword>
<dbReference type="Proteomes" id="UP001217918">
    <property type="component" value="Unassembled WGS sequence"/>
</dbReference>
<organism evidence="8 9">
    <name type="scientific">Phyllachora maydis</name>
    <dbReference type="NCBI Taxonomy" id="1825666"/>
    <lineage>
        <taxon>Eukaryota</taxon>
        <taxon>Fungi</taxon>
        <taxon>Dikarya</taxon>
        <taxon>Ascomycota</taxon>
        <taxon>Pezizomycotina</taxon>
        <taxon>Sordariomycetes</taxon>
        <taxon>Sordariomycetidae</taxon>
        <taxon>Phyllachorales</taxon>
        <taxon>Phyllachoraceae</taxon>
        <taxon>Phyllachora</taxon>
    </lineage>
</organism>
<comment type="subcellular location">
    <subcellularLocation>
        <location evidence="1">Membrane</location>
    </subcellularLocation>
</comment>
<evidence type="ECO:0000256" key="6">
    <source>
        <dbReference type="ARBA" id="ARBA00023004"/>
    </source>
</evidence>